<sequence>MLNDLAKQEGNVILFIDELHTMVGAGKADGAMDAGNMLKPALARGELHCVGATTLDEYRQYIEKMLRWNVVSRKCLLPSLLLKIPLRFCVA</sequence>
<dbReference type="GO" id="GO:0034605">
    <property type="term" value="P:cellular response to heat"/>
    <property type="evidence" value="ECO:0007669"/>
    <property type="project" value="TreeGrafter"/>
</dbReference>
<protein>
    <submittedName>
        <fullName evidence="3">Protein disaggregation chaperone</fullName>
    </submittedName>
</protein>
<dbReference type="SUPFAM" id="SSF52540">
    <property type="entry name" value="P-loop containing nucleoside triphosphate hydrolases"/>
    <property type="match status" value="1"/>
</dbReference>
<organism evidence="3 4">
    <name type="scientific">Escherichia coli</name>
    <dbReference type="NCBI Taxonomy" id="562"/>
    <lineage>
        <taxon>Bacteria</taxon>
        <taxon>Pseudomonadati</taxon>
        <taxon>Pseudomonadota</taxon>
        <taxon>Gammaproteobacteria</taxon>
        <taxon>Enterobacterales</taxon>
        <taxon>Enterobacteriaceae</taxon>
        <taxon>Escherichia</taxon>
    </lineage>
</organism>
<reference evidence="3 4" key="1">
    <citation type="submission" date="2018-06" db="EMBL/GenBank/DDBJ databases">
        <authorList>
            <consortium name="Pathogen Informatics"/>
            <person name="Doyle S."/>
        </authorList>
    </citation>
    <scope>NUCLEOTIDE SEQUENCE [LARGE SCALE GENOMIC DNA]</scope>
    <source>
        <strain evidence="3 4">NCTC9962</strain>
    </source>
</reference>
<dbReference type="PANTHER" id="PTHR11638">
    <property type="entry name" value="ATP-DEPENDENT CLP PROTEASE"/>
    <property type="match status" value="1"/>
</dbReference>
<dbReference type="Gene3D" id="3.40.50.300">
    <property type="entry name" value="P-loop containing nucleotide triphosphate hydrolases"/>
    <property type="match status" value="1"/>
</dbReference>
<dbReference type="AlphaFoldDB" id="A0A377AHC5"/>
<dbReference type="InterPro" id="IPR027417">
    <property type="entry name" value="P-loop_NTPase"/>
</dbReference>
<name>A0A377AHC5_ECOLX</name>
<dbReference type="PROSITE" id="PS00870">
    <property type="entry name" value="CLPAB_1"/>
    <property type="match status" value="1"/>
</dbReference>
<evidence type="ECO:0000313" key="4">
    <source>
        <dbReference type="Proteomes" id="UP000254052"/>
    </source>
</evidence>
<dbReference type="InterPro" id="IPR018368">
    <property type="entry name" value="ClpA/B_CS1"/>
</dbReference>
<keyword evidence="2" id="KW-0067">ATP-binding</keyword>
<dbReference type="Proteomes" id="UP000254052">
    <property type="component" value="Unassembled WGS sequence"/>
</dbReference>
<dbReference type="GO" id="GO:0016887">
    <property type="term" value="F:ATP hydrolysis activity"/>
    <property type="evidence" value="ECO:0007669"/>
    <property type="project" value="TreeGrafter"/>
</dbReference>
<gene>
    <name evidence="3" type="primary">clpB_3</name>
    <name evidence="3" type="ORF">NCTC9962_00798</name>
</gene>
<dbReference type="GO" id="GO:0005737">
    <property type="term" value="C:cytoplasm"/>
    <property type="evidence" value="ECO:0007669"/>
    <property type="project" value="TreeGrafter"/>
</dbReference>
<dbReference type="PANTHER" id="PTHR11638:SF18">
    <property type="entry name" value="HEAT SHOCK PROTEIN 104"/>
    <property type="match status" value="1"/>
</dbReference>
<accession>A0A377AHC5</accession>
<proteinExistence type="predicted"/>
<dbReference type="InterPro" id="IPR050130">
    <property type="entry name" value="ClpA_ClpB"/>
</dbReference>
<keyword evidence="1" id="KW-0547">Nucleotide-binding</keyword>
<evidence type="ECO:0000313" key="3">
    <source>
        <dbReference type="EMBL" id="STL13022.1"/>
    </source>
</evidence>
<dbReference type="GO" id="GO:0005524">
    <property type="term" value="F:ATP binding"/>
    <property type="evidence" value="ECO:0007669"/>
    <property type="project" value="UniProtKB-KW"/>
</dbReference>
<evidence type="ECO:0000256" key="2">
    <source>
        <dbReference type="ARBA" id="ARBA00022840"/>
    </source>
</evidence>
<dbReference type="EMBL" id="UGED01000003">
    <property type="protein sequence ID" value="STL13022.1"/>
    <property type="molecule type" value="Genomic_DNA"/>
</dbReference>
<evidence type="ECO:0000256" key="1">
    <source>
        <dbReference type="ARBA" id="ARBA00022741"/>
    </source>
</evidence>